<name>A0A0D6PLQ3_9PROT</name>
<comment type="caution">
    <text evidence="1">The sequence shown here is derived from an EMBL/GenBank/DDBJ whole genome shotgun (WGS) entry which is preliminary data.</text>
</comment>
<dbReference type="EMBL" id="BANC01000166">
    <property type="protein sequence ID" value="GAN82153.1"/>
    <property type="molecule type" value="Genomic_DNA"/>
</dbReference>
<accession>A0A0D6PLQ3</accession>
<proteinExistence type="predicted"/>
<gene>
    <name evidence="1" type="ORF">Aam_169_001</name>
</gene>
<organism evidence="1 2">
    <name type="scientific">Acidocella aminolytica 101 = DSM 11237</name>
    <dbReference type="NCBI Taxonomy" id="1120923"/>
    <lineage>
        <taxon>Bacteria</taxon>
        <taxon>Pseudomonadati</taxon>
        <taxon>Pseudomonadota</taxon>
        <taxon>Alphaproteobacteria</taxon>
        <taxon>Acetobacterales</taxon>
        <taxon>Acidocellaceae</taxon>
        <taxon>Acidocella</taxon>
    </lineage>
</organism>
<keyword evidence="2" id="KW-1185">Reference proteome</keyword>
<reference evidence="1 2" key="1">
    <citation type="submission" date="2012-11" db="EMBL/GenBank/DDBJ databases">
        <title>Whole genome sequence of Acidocella aminolytica 101 = DSM 11237.</title>
        <authorList>
            <person name="Azuma Y."/>
            <person name="Higashiura N."/>
            <person name="Hirakawa H."/>
            <person name="Matsushita K."/>
        </authorList>
    </citation>
    <scope>NUCLEOTIDE SEQUENCE [LARGE SCALE GENOMIC DNA]</scope>
    <source>
        <strain evidence="2">101 / DSM 11237</strain>
    </source>
</reference>
<dbReference type="AlphaFoldDB" id="A0A0D6PLQ3"/>
<evidence type="ECO:0000313" key="1">
    <source>
        <dbReference type="EMBL" id="GAN82153.1"/>
    </source>
</evidence>
<evidence type="ECO:0000313" key="2">
    <source>
        <dbReference type="Proteomes" id="UP000032668"/>
    </source>
</evidence>
<sequence>MFDRIKQHTRSAALWNRWKYFSWFGWRGTNKTGKRDDRLTKYSDGSPSIKGTAEEFLDEIEAVLIQVVEPRLNRQGPRWKGTFRFDQIDDERLKLSDLPTIATKQAEMMDILTRIEKTQRKK</sequence>
<protein>
    <submittedName>
        <fullName evidence="1">Uncharacterized protein</fullName>
    </submittedName>
</protein>
<dbReference type="Proteomes" id="UP000032668">
    <property type="component" value="Unassembled WGS sequence"/>
</dbReference>